<dbReference type="AlphaFoldDB" id="A0A0E4CPS6"/>
<dbReference type="EMBL" id="CTEE01000001">
    <property type="protein sequence ID" value="CQD19026.1"/>
    <property type="molecule type" value="Genomic_DNA"/>
</dbReference>
<feature type="transmembrane region" description="Helical" evidence="1">
    <location>
        <begin position="56"/>
        <end position="73"/>
    </location>
</feature>
<sequence length="184" mass="20015">MLNVPEKKGCHAYRSFRRDKFLYRKYTFHQIACHKSAQADRARASRRVRMSEHARPVLAALIGGVAYGCWAAFTHHRLGLAAEMHAGFAQLALSVIATLVAALILERLFRWPSNPVRGFWLAALGTSTLSAVWLYLGHALAGTPNIVVTIAPPVIIGTASDFLYAGALLVLARRGAGTHGASVR</sequence>
<proteinExistence type="predicted"/>
<gene>
    <name evidence="2" type="ORF">BN1232_04423</name>
</gene>
<name>A0A0E4CPS6_MYCLN</name>
<keyword evidence="1" id="KW-0472">Membrane</keyword>
<dbReference type="Proteomes" id="UP000199251">
    <property type="component" value="Unassembled WGS sequence"/>
</dbReference>
<feature type="transmembrane region" description="Helical" evidence="1">
    <location>
        <begin position="148"/>
        <end position="172"/>
    </location>
</feature>
<feature type="transmembrane region" description="Helical" evidence="1">
    <location>
        <begin position="117"/>
        <end position="136"/>
    </location>
</feature>
<evidence type="ECO:0000313" key="3">
    <source>
        <dbReference type="Proteomes" id="UP000199251"/>
    </source>
</evidence>
<keyword evidence="1" id="KW-0812">Transmembrane</keyword>
<evidence type="ECO:0008006" key="4">
    <source>
        <dbReference type="Google" id="ProtNLM"/>
    </source>
</evidence>
<accession>A0A0E4CPS6</accession>
<reference evidence="2 3" key="1">
    <citation type="submission" date="2015-03" db="EMBL/GenBank/DDBJ databases">
        <authorList>
            <person name="Urmite Genomes"/>
        </authorList>
    </citation>
    <scope>NUCLEOTIDE SEQUENCE [LARGE SCALE GENOMIC DNA]</scope>
    <source>
        <strain evidence="2 3">CSUR P1491</strain>
    </source>
</reference>
<evidence type="ECO:0000313" key="2">
    <source>
        <dbReference type="EMBL" id="CQD19026.1"/>
    </source>
</evidence>
<feature type="transmembrane region" description="Helical" evidence="1">
    <location>
        <begin position="85"/>
        <end position="105"/>
    </location>
</feature>
<organism evidence="2 3">
    <name type="scientific">Mycobacterium lentiflavum</name>
    <dbReference type="NCBI Taxonomy" id="141349"/>
    <lineage>
        <taxon>Bacteria</taxon>
        <taxon>Bacillati</taxon>
        <taxon>Actinomycetota</taxon>
        <taxon>Actinomycetes</taxon>
        <taxon>Mycobacteriales</taxon>
        <taxon>Mycobacteriaceae</taxon>
        <taxon>Mycobacterium</taxon>
        <taxon>Mycobacterium simiae complex</taxon>
    </lineage>
</organism>
<keyword evidence="1" id="KW-1133">Transmembrane helix</keyword>
<evidence type="ECO:0000256" key="1">
    <source>
        <dbReference type="SAM" id="Phobius"/>
    </source>
</evidence>
<protein>
    <recommendedName>
        <fullName evidence="4">Transmembrane protein</fullName>
    </recommendedName>
</protein>